<reference evidence="1" key="1">
    <citation type="submission" date="2017-05" db="EMBL/GenBank/DDBJ databases">
        <authorList>
            <person name="Varghese N."/>
            <person name="Submissions S."/>
        </authorList>
    </citation>
    <scope>NUCLEOTIDE SEQUENCE</scope>
    <source>
        <strain evidence="1">Su22</strain>
    </source>
</reference>
<sequence length="66" mass="7421">MIKVRNEIIPFREGITVADVFREIGETIHPTTLVTLNGKVIPYTKLHHWVLSDGDELRLLPIISGG</sequence>
<keyword evidence="2" id="KW-1185">Reference proteome</keyword>
<dbReference type="EMBL" id="FXUF01000002">
    <property type="protein sequence ID" value="SMP45638.1"/>
    <property type="molecule type" value="Genomic_DNA"/>
</dbReference>
<accession>A0AA45WUB7</accession>
<dbReference type="RefSeq" id="WP_430383852.1">
    <property type="nucleotide sequence ID" value="NZ_FXUF01000002.1"/>
</dbReference>
<dbReference type="InterPro" id="IPR016155">
    <property type="entry name" value="Mopterin_synth/thiamin_S_b"/>
</dbReference>
<gene>
    <name evidence="1" type="ORF">SAMN06296020_102335</name>
</gene>
<dbReference type="SUPFAM" id="SSF54285">
    <property type="entry name" value="MoaD/ThiS"/>
    <property type="match status" value="1"/>
</dbReference>
<dbReference type="Gene3D" id="3.10.20.30">
    <property type="match status" value="1"/>
</dbReference>
<dbReference type="InterPro" id="IPR003749">
    <property type="entry name" value="ThiS/MoaD-like"/>
</dbReference>
<proteinExistence type="predicted"/>
<organism evidence="1 2">
    <name type="scientific">Anoxynatronum buryatiense</name>
    <dbReference type="NCBI Taxonomy" id="489973"/>
    <lineage>
        <taxon>Bacteria</taxon>
        <taxon>Bacillati</taxon>
        <taxon>Bacillota</taxon>
        <taxon>Clostridia</taxon>
        <taxon>Eubacteriales</taxon>
        <taxon>Clostridiaceae</taxon>
        <taxon>Anoxynatronum</taxon>
    </lineage>
</organism>
<dbReference type="InterPro" id="IPR012675">
    <property type="entry name" value="Beta-grasp_dom_sf"/>
</dbReference>
<protein>
    <submittedName>
        <fullName evidence="1">Sulfur carrier protein</fullName>
    </submittedName>
</protein>
<evidence type="ECO:0000313" key="2">
    <source>
        <dbReference type="Proteomes" id="UP001158066"/>
    </source>
</evidence>
<dbReference type="AlphaFoldDB" id="A0AA45WUB7"/>
<dbReference type="Pfam" id="PF02597">
    <property type="entry name" value="ThiS"/>
    <property type="match status" value="1"/>
</dbReference>
<dbReference type="Proteomes" id="UP001158066">
    <property type="component" value="Unassembled WGS sequence"/>
</dbReference>
<evidence type="ECO:0000313" key="1">
    <source>
        <dbReference type="EMBL" id="SMP45638.1"/>
    </source>
</evidence>
<comment type="caution">
    <text evidence="1">The sequence shown here is derived from an EMBL/GenBank/DDBJ whole genome shotgun (WGS) entry which is preliminary data.</text>
</comment>
<name>A0AA45WUB7_9CLOT</name>